<dbReference type="GeneID" id="66563209"/>
<dbReference type="KEGG" id="dfn:CVE23_02490"/>
<dbReference type="EMBL" id="CP025003">
    <property type="protein sequence ID" value="ATZ92943.1"/>
    <property type="molecule type" value="Genomic_DNA"/>
</dbReference>
<evidence type="ECO:0000313" key="2">
    <source>
        <dbReference type="Proteomes" id="UP000231901"/>
    </source>
</evidence>
<keyword evidence="2" id="KW-1185">Reference proteome</keyword>
<proteinExistence type="predicted"/>
<name>A0A2K8QHF6_9GAMM</name>
<sequence>MRKVMWLAMLLVVPLLASCIRFSNPAPYKKMLRAQFGEQLQYLDMTRLSPSEPFKSWQGAYALYLLDRSDDQTFMVRFAETDAPAQFVARVQAERAEKTAFVKRQQAYLDRLLKLNLTGDFFSLAGEDLQDRDEWLVAYFADLSQLGQDRFFMSDASLKALAAVLAQNRDPKPTIRIYDASLKDKYAGVLKKHYHGINEPIGGERYTYRISLADGGAVAYGIDNTVSPAPGIVEEKKTPLYDRCYQVIARQISENYFYRTYGVYISPLGFYLGDSVIRERIQEKLGTRPYFSFSLLDQVNGQKVVRGIVEYTDWKNGDGKQQLFEYTYFFAGERVVLRDLRAAP</sequence>
<reference evidence="2" key="1">
    <citation type="journal article" date="2018" name="Genome Announc.">
        <title>Complete genome sequence of a Dickeya fangzhongdai type strain causing bleeding canker of pear tree trunks.</title>
        <authorList>
            <person name="Zhao Y."/>
            <person name="Tian Y."/>
            <person name="Li X."/>
            <person name="Hu B."/>
        </authorList>
    </citation>
    <scope>NUCLEOTIDE SEQUENCE [LARGE SCALE GENOMIC DNA]</scope>
    <source>
        <strain evidence="2">DSM 101947</strain>
    </source>
</reference>
<evidence type="ECO:0008006" key="3">
    <source>
        <dbReference type="Google" id="ProtNLM"/>
    </source>
</evidence>
<protein>
    <recommendedName>
        <fullName evidence="3">Lipoprotein</fullName>
    </recommendedName>
</protein>
<organism evidence="1 2">
    <name type="scientific">Dickeya fangzhongdai</name>
    <dbReference type="NCBI Taxonomy" id="1778540"/>
    <lineage>
        <taxon>Bacteria</taxon>
        <taxon>Pseudomonadati</taxon>
        <taxon>Pseudomonadota</taxon>
        <taxon>Gammaproteobacteria</taxon>
        <taxon>Enterobacterales</taxon>
        <taxon>Pectobacteriaceae</taxon>
        <taxon>Dickeya</taxon>
    </lineage>
</organism>
<dbReference type="PROSITE" id="PS51257">
    <property type="entry name" value="PROKAR_LIPOPROTEIN"/>
    <property type="match status" value="1"/>
</dbReference>
<accession>A0A2K8QHF6</accession>
<gene>
    <name evidence="1" type="ORF">CVE23_02490</name>
</gene>
<dbReference type="Proteomes" id="UP000231901">
    <property type="component" value="Chromosome"/>
</dbReference>
<dbReference type="RefSeq" id="WP_100848803.1">
    <property type="nucleotide sequence ID" value="NZ_BMJF01000018.1"/>
</dbReference>
<evidence type="ECO:0000313" key="1">
    <source>
        <dbReference type="EMBL" id="ATZ92943.1"/>
    </source>
</evidence>
<dbReference type="AlphaFoldDB" id="A0A2K8QHF6"/>